<dbReference type="InterPro" id="IPR035965">
    <property type="entry name" value="PAS-like_dom_sf"/>
</dbReference>
<accession>A0A1Y5PN45</accession>
<evidence type="ECO:0008006" key="2">
    <source>
        <dbReference type="Google" id="ProtNLM"/>
    </source>
</evidence>
<protein>
    <recommendedName>
        <fullName evidence="2">PAS domain-containing protein</fullName>
    </recommendedName>
</protein>
<name>A0A1Y5PN45_9SPHN</name>
<dbReference type="SUPFAM" id="SSF55785">
    <property type="entry name" value="PYP-like sensor domain (PAS domain)"/>
    <property type="match status" value="1"/>
</dbReference>
<reference evidence="1" key="1">
    <citation type="submission" date="2016-03" db="EMBL/GenBank/DDBJ databases">
        <authorList>
            <person name="Ploux O."/>
        </authorList>
    </citation>
    <scope>NUCLEOTIDE SEQUENCE</scope>
    <source>
        <strain evidence="1">UC10</strain>
    </source>
</reference>
<gene>
    <name evidence="1" type="ORF">SPPYR_0333</name>
</gene>
<dbReference type="Gene3D" id="3.30.450.20">
    <property type="entry name" value="PAS domain"/>
    <property type="match status" value="1"/>
</dbReference>
<sequence length="177" mass="20183">MPVAYPWLIQWKTSALKPTHPLPVHHSWPLYERTRFFELGQLHRCETLDPIPDVVDVAARLGPGRIGIGQWECDLTDNDRLSWSDEVYDIFGIPRGASVRREEAAGLYAEGSRAAMEKLRAYAIRHRRGFTLDVEICPAEAPRRWMRLIAAPLCEGDRIVRLQGLKLRLPGSADPEF</sequence>
<proteinExistence type="predicted"/>
<dbReference type="KEGG" id="sphu:SPPYR_0333"/>
<organism evidence="1">
    <name type="scientific">uncultured Sphingopyxis sp</name>
    <dbReference type="NCBI Taxonomy" id="310581"/>
    <lineage>
        <taxon>Bacteria</taxon>
        <taxon>Pseudomonadati</taxon>
        <taxon>Pseudomonadota</taxon>
        <taxon>Alphaproteobacteria</taxon>
        <taxon>Sphingomonadales</taxon>
        <taxon>Sphingomonadaceae</taxon>
        <taxon>Sphingopyxis</taxon>
        <taxon>environmental samples</taxon>
    </lineage>
</organism>
<evidence type="ECO:0000313" key="1">
    <source>
        <dbReference type="EMBL" id="SBV31453.1"/>
    </source>
</evidence>
<dbReference type="AlphaFoldDB" id="A0A1Y5PN45"/>
<dbReference type="EMBL" id="LT598653">
    <property type="protein sequence ID" value="SBV31453.1"/>
    <property type="molecule type" value="Genomic_DNA"/>
</dbReference>